<organism evidence="6 7">
    <name type="scientific">Bradyrhizobium denitrificans</name>
    <dbReference type="NCBI Taxonomy" id="2734912"/>
    <lineage>
        <taxon>Bacteria</taxon>
        <taxon>Pseudomonadati</taxon>
        <taxon>Pseudomonadota</taxon>
        <taxon>Alphaproteobacteria</taxon>
        <taxon>Hyphomicrobiales</taxon>
        <taxon>Nitrobacteraceae</taxon>
        <taxon>Bradyrhizobium</taxon>
    </lineage>
</organism>
<dbReference type="PANTHER" id="PTHR30024:SF42">
    <property type="entry name" value="ALIPHATIC SULFONATES-BINDING PROTEIN-RELATED"/>
    <property type="match status" value="1"/>
</dbReference>
<evidence type="ECO:0000259" key="5">
    <source>
        <dbReference type="SMART" id="SM00062"/>
    </source>
</evidence>
<evidence type="ECO:0000256" key="1">
    <source>
        <dbReference type="ARBA" id="ARBA00004418"/>
    </source>
</evidence>
<dbReference type="RefSeq" id="WP_193603639.1">
    <property type="nucleotide sequence ID" value="NZ_JAFCLK010000027.1"/>
</dbReference>
<dbReference type="SMART" id="SM00062">
    <property type="entry name" value="PBPb"/>
    <property type="match status" value="1"/>
</dbReference>
<dbReference type="EMBL" id="JAFCLK010000027">
    <property type="protein sequence ID" value="MBR1139172.1"/>
    <property type="molecule type" value="Genomic_DNA"/>
</dbReference>
<dbReference type="PANTHER" id="PTHR30024">
    <property type="entry name" value="ALIPHATIC SULFONATES-BINDING PROTEIN-RELATED"/>
    <property type="match status" value="1"/>
</dbReference>
<evidence type="ECO:0000313" key="7">
    <source>
        <dbReference type="Proteomes" id="UP001314635"/>
    </source>
</evidence>
<gene>
    <name evidence="6" type="ORF">JQ619_25765</name>
</gene>
<comment type="caution">
    <text evidence="6">The sequence shown here is derived from an EMBL/GenBank/DDBJ whole genome shotgun (WGS) entry which is preliminary data.</text>
</comment>
<dbReference type="Pfam" id="PF09084">
    <property type="entry name" value="NMT1"/>
    <property type="match status" value="1"/>
</dbReference>
<keyword evidence="7" id="KW-1185">Reference proteome</keyword>
<feature type="domain" description="Solute-binding protein family 3/N-terminal" evidence="5">
    <location>
        <begin position="20"/>
        <end position="234"/>
    </location>
</feature>
<keyword evidence="3" id="KW-0813">Transport</keyword>
<evidence type="ECO:0000256" key="2">
    <source>
        <dbReference type="ARBA" id="ARBA00010742"/>
    </source>
</evidence>
<accession>A0ABS5GCV6</accession>
<dbReference type="Proteomes" id="UP001314635">
    <property type="component" value="Unassembled WGS sequence"/>
</dbReference>
<dbReference type="SUPFAM" id="SSF53850">
    <property type="entry name" value="Periplasmic binding protein-like II"/>
    <property type="match status" value="1"/>
</dbReference>
<protein>
    <submittedName>
        <fullName evidence="6">Aliphatic sulfonate ABC transporter substrate-binding protein</fullName>
    </submittedName>
</protein>
<dbReference type="InterPro" id="IPR001638">
    <property type="entry name" value="Solute-binding_3/MltF_N"/>
</dbReference>
<reference evidence="7" key="1">
    <citation type="journal article" date="2021" name="ISME J.">
        <title>Evolutionary origin and ecological implication of a unique nif island in free-living Bradyrhizobium lineages.</title>
        <authorList>
            <person name="Tao J."/>
        </authorList>
    </citation>
    <scope>NUCLEOTIDE SEQUENCE [LARGE SCALE GENOMIC DNA]</scope>
    <source>
        <strain evidence="7">SZCCT0094</strain>
    </source>
</reference>
<evidence type="ECO:0000256" key="3">
    <source>
        <dbReference type="ARBA" id="ARBA00022448"/>
    </source>
</evidence>
<dbReference type="InterPro" id="IPR015168">
    <property type="entry name" value="SsuA/THI5"/>
</dbReference>
<sequence length="301" mass="32641">MTGIAATTAFRHARAADQKLIKIGYPKAGPLIILSKLGRLEKALAPLGVNVEWREFTSGVQILEAMASRSIDFAMTGDSPIIFAQANGTAVRYVAYEPSAPKSQGILVLKESPIARLEDLKGKRIAVQRGSNCHFLTVAALKRAQLKLSDVKFEYMIAPDGRVALEGRNVDAYAVWDPLMTATIAGGARQLIDGTDLSNNRFYYSATPELGENRALLTALVEEIGAAGQWINNNRREAASILSPATGLSTAIWVQALEHSTFGAKWIEQEPLVEQQRIADSFVEIGLLPKPVRVSDIALLS</sequence>
<evidence type="ECO:0000313" key="6">
    <source>
        <dbReference type="EMBL" id="MBR1139172.1"/>
    </source>
</evidence>
<dbReference type="NCBIfam" id="TIGR01728">
    <property type="entry name" value="SsuA_fam"/>
    <property type="match status" value="1"/>
</dbReference>
<evidence type="ECO:0000256" key="4">
    <source>
        <dbReference type="ARBA" id="ARBA00022729"/>
    </source>
</evidence>
<name>A0ABS5GCV6_9BRAD</name>
<proteinExistence type="inferred from homology"/>
<comment type="similarity">
    <text evidence="2">Belongs to the bacterial solute-binding protein SsuA/TauA family.</text>
</comment>
<comment type="subcellular location">
    <subcellularLocation>
        <location evidence="1">Periplasm</location>
    </subcellularLocation>
</comment>
<dbReference type="InterPro" id="IPR010067">
    <property type="entry name" value="ABC_SsuA_sub-bd"/>
</dbReference>
<keyword evidence="4" id="KW-0732">Signal</keyword>
<dbReference type="Gene3D" id="3.40.190.10">
    <property type="entry name" value="Periplasmic binding protein-like II"/>
    <property type="match status" value="2"/>
</dbReference>